<evidence type="ECO:0000256" key="1">
    <source>
        <dbReference type="ARBA" id="ARBA00004370"/>
    </source>
</evidence>
<dbReference type="SUPFAM" id="SSF81321">
    <property type="entry name" value="Family A G protein-coupled receptor-like"/>
    <property type="match status" value="1"/>
</dbReference>
<feature type="transmembrane region" description="Helical" evidence="5">
    <location>
        <begin position="37"/>
        <end position="54"/>
    </location>
</feature>
<name>A0A368H2W5_ANCCA</name>
<dbReference type="PROSITE" id="PS50262">
    <property type="entry name" value="G_PROTEIN_RECEP_F1_2"/>
    <property type="match status" value="1"/>
</dbReference>
<dbReference type="PANTHER" id="PTHR22943">
    <property type="entry name" value="7-TRANSMEMBRANE DOMAIN RECEPTOR C.ELEGANS"/>
    <property type="match status" value="1"/>
</dbReference>
<dbReference type="Proteomes" id="UP000252519">
    <property type="component" value="Unassembled WGS sequence"/>
</dbReference>
<dbReference type="OrthoDB" id="5859135at2759"/>
<dbReference type="AlphaFoldDB" id="A0A368H2W5"/>
<keyword evidence="8" id="KW-1185">Reference proteome</keyword>
<evidence type="ECO:0000256" key="4">
    <source>
        <dbReference type="ARBA" id="ARBA00023136"/>
    </source>
</evidence>
<evidence type="ECO:0000256" key="2">
    <source>
        <dbReference type="ARBA" id="ARBA00022692"/>
    </source>
</evidence>
<evidence type="ECO:0000259" key="6">
    <source>
        <dbReference type="PROSITE" id="PS50262"/>
    </source>
</evidence>
<comment type="subcellular location">
    <subcellularLocation>
        <location evidence="1">Membrane</location>
    </subcellularLocation>
</comment>
<dbReference type="GO" id="GO:0042048">
    <property type="term" value="P:olfactory behavior"/>
    <property type="evidence" value="ECO:0007669"/>
    <property type="project" value="TreeGrafter"/>
</dbReference>
<keyword evidence="4 5" id="KW-0472">Membrane</keyword>
<dbReference type="GO" id="GO:0005886">
    <property type="term" value="C:plasma membrane"/>
    <property type="evidence" value="ECO:0007669"/>
    <property type="project" value="TreeGrafter"/>
</dbReference>
<evidence type="ECO:0000256" key="5">
    <source>
        <dbReference type="SAM" id="Phobius"/>
    </source>
</evidence>
<feature type="transmembrane region" description="Helical" evidence="5">
    <location>
        <begin position="130"/>
        <end position="150"/>
    </location>
</feature>
<keyword evidence="2 5" id="KW-0812">Transmembrane</keyword>
<feature type="transmembrane region" description="Helical" evidence="5">
    <location>
        <begin position="6"/>
        <end position="30"/>
    </location>
</feature>
<feature type="transmembrane region" description="Helical" evidence="5">
    <location>
        <begin position="200"/>
        <end position="225"/>
    </location>
</feature>
<protein>
    <submittedName>
        <fullName evidence="7">7TM chemoreceptor</fullName>
    </submittedName>
</protein>
<reference evidence="7 8" key="1">
    <citation type="submission" date="2014-10" db="EMBL/GenBank/DDBJ databases">
        <title>Draft genome of the hookworm Ancylostoma caninum.</title>
        <authorList>
            <person name="Mitreva M."/>
        </authorList>
    </citation>
    <scope>NUCLEOTIDE SEQUENCE [LARGE SCALE GENOMIC DNA]</scope>
    <source>
        <strain evidence="7 8">Baltimore</strain>
    </source>
</reference>
<feature type="transmembrane region" description="Helical" evidence="5">
    <location>
        <begin position="278"/>
        <end position="301"/>
    </location>
</feature>
<accession>A0A368H2W5</accession>
<keyword evidence="7" id="KW-0675">Receptor</keyword>
<dbReference type="GO" id="GO:0038022">
    <property type="term" value="F:G protein-coupled olfactory receptor activity"/>
    <property type="evidence" value="ECO:0007669"/>
    <property type="project" value="TreeGrafter"/>
</dbReference>
<feature type="transmembrane region" description="Helical" evidence="5">
    <location>
        <begin position="86"/>
        <end position="110"/>
    </location>
</feature>
<feature type="domain" description="G-protein coupled receptors family 1 profile" evidence="6">
    <location>
        <begin position="21"/>
        <end position="297"/>
    </location>
</feature>
<dbReference type="STRING" id="29170.A0A368H2W5"/>
<sequence length="344" mass="39419">MGVKEILRVASTIVFILSIALNTVLVYIVATKTRNRIGIYKYMIISFALCNIVYSSTEFGTKPAIHIHGNSYMAYNTGFLADLQPWGFLSLCFFIAMYGVNTAVLALHFVYRYFLICRPTQMKLFELPHVLLCAIPVLGWGYIYGFITFYCFSANEEFYNYAQYSVLEKLGRDIRDLSFFCVFTYEAVDGKTTIYWKPTLGLLAIVVMMLFTFAIMVVCGVKIVLQLRKVAMCAKTISIQKQLLRALITQATIPFFMSYIPRFLMFFFVIMGYPPLEIYAFVPLVVTSYTMLDPVAIIVFIHEYRAAIVKMVKRLMLLSHRRDVSNTVTEPRTHTGDVHQTNGH</sequence>
<evidence type="ECO:0000256" key="3">
    <source>
        <dbReference type="ARBA" id="ARBA00022989"/>
    </source>
</evidence>
<gene>
    <name evidence="7" type="ORF">ANCCAN_02939</name>
</gene>
<feature type="transmembrane region" description="Helical" evidence="5">
    <location>
        <begin position="246"/>
        <end position="272"/>
    </location>
</feature>
<dbReference type="Gene3D" id="1.20.1070.10">
    <property type="entry name" value="Rhodopsin 7-helix transmembrane proteins"/>
    <property type="match status" value="1"/>
</dbReference>
<keyword evidence="3 5" id="KW-1133">Transmembrane helix</keyword>
<dbReference type="PANTHER" id="PTHR22943:SF28">
    <property type="entry name" value="SEVEN TM RECEPTOR"/>
    <property type="match status" value="1"/>
</dbReference>
<proteinExistence type="predicted"/>
<dbReference type="EMBL" id="JOJR01000018">
    <property type="protein sequence ID" value="RCN50926.1"/>
    <property type="molecule type" value="Genomic_DNA"/>
</dbReference>
<evidence type="ECO:0000313" key="7">
    <source>
        <dbReference type="EMBL" id="RCN50926.1"/>
    </source>
</evidence>
<dbReference type="InterPro" id="IPR017452">
    <property type="entry name" value="GPCR_Rhodpsn_7TM"/>
</dbReference>
<dbReference type="InterPro" id="IPR019428">
    <property type="entry name" value="7TM_GPCR_serpentine_rcpt_Str"/>
</dbReference>
<evidence type="ECO:0000313" key="8">
    <source>
        <dbReference type="Proteomes" id="UP000252519"/>
    </source>
</evidence>
<comment type="caution">
    <text evidence="7">The sequence shown here is derived from an EMBL/GenBank/DDBJ whole genome shotgun (WGS) entry which is preliminary data.</text>
</comment>
<dbReference type="Pfam" id="PF10326">
    <property type="entry name" value="7TM_GPCR_Str"/>
    <property type="match status" value="1"/>
</dbReference>
<organism evidence="7 8">
    <name type="scientific">Ancylostoma caninum</name>
    <name type="common">Dog hookworm</name>
    <dbReference type="NCBI Taxonomy" id="29170"/>
    <lineage>
        <taxon>Eukaryota</taxon>
        <taxon>Metazoa</taxon>
        <taxon>Ecdysozoa</taxon>
        <taxon>Nematoda</taxon>
        <taxon>Chromadorea</taxon>
        <taxon>Rhabditida</taxon>
        <taxon>Rhabditina</taxon>
        <taxon>Rhabditomorpha</taxon>
        <taxon>Strongyloidea</taxon>
        <taxon>Ancylostomatidae</taxon>
        <taxon>Ancylostomatinae</taxon>
        <taxon>Ancylostoma</taxon>
    </lineage>
</organism>